<dbReference type="SUPFAM" id="SSF55961">
    <property type="entry name" value="Bet v1-like"/>
    <property type="match status" value="1"/>
</dbReference>
<dbReference type="RefSeq" id="WP_152817108.1">
    <property type="nucleotide sequence ID" value="NZ_VJXX01000008.1"/>
</dbReference>
<comment type="similarity">
    <text evidence="1">Belongs to the AHA1 family.</text>
</comment>
<feature type="domain" description="Activator of Hsp90 ATPase homologue 1/2-like C-terminal" evidence="2">
    <location>
        <begin position="23"/>
        <end position="134"/>
    </location>
</feature>
<name>A0A7X1NSK0_9MICC</name>
<dbReference type="InterPro" id="IPR013538">
    <property type="entry name" value="ASHA1/2-like_C"/>
</dbReference>
<keyword evidence="4" id="KW-1185">Reference proteome</keyword>
<dbReference type="Proteomes" id="UP000326464">
    <property type="component" value="Unassembled WGS sequence"/>
</dbReference>
<gene>
    <name evidence="3" type="ORF">FNH21_16260</name>
</gene>
<dbReference type="AlphaFoldDB" id="A0A7X1NSK0"/>
<evidence type="ECO:0000259" key="2">
    <source>
        <dbReference type="Pfam" id="PF08327"/>
    </source>
</evidence>
<evidence type="ECO:0000313" key="3">
    <source>
        <dbReference type="EMBL" id="MPY12246.1"/>
    </source>
</evidence>
<sequence>MPLINSSIRTIDNSVSHTWHMAVPADRLWWALTDPVALPQWLGKLAAGRFVAGDVVKIQHAADSFCTSRIMECEPERRLQMTWEFPDEPLSTVLIRLAPEAGGTRMDVMHEGLGDETRNYLPGWHTHLLYLEALLLGQPRSMNDFWPTYEELSKSETDFR</sequence>
<reference evidence="4" key="1">
    <citation type="submission" date="2019-07" db="EMBL/GenBank/DDBJ databases">
        <title>Arthrobacter KR32 sp. nov., isolated from mountain cheese made of cows milk.</title>
        <authorList>
            <person name="Flegler A."/>
        </authorList>
    </citation>
    <scope>NUCLEOTIDE SEQUENCE [LARGE SCALE GENOMIC DNA]</scope>
    <source>
        <strain evidence="4">KR32</strain>
    </source>
</reference>
<protein>
    <recommendedName>
        <fullName evidence="2">Activator of Hsp90 ATPase homologue 1/2-like C-terminal domain-containing protein</fullName>
    </recommendedName>
</protein>
<dbReference type="EMBL" id="VJXX01000008">
    <property type="protein sequence ID" value="MPY12246.1"/>
    <property type="molecule type" value="Genomic_DNA"/>
</dbReference>
<dbReference type="Pfam" id="PF08327">
    <property type="entry name" value="AHSA1"/>
    <property type="match status" value="1"/>
</dbReference>
<dbReference type="Gene3D" id="3.30.530.20">
    <property type="match status" value="1"/>
</dbReference>
<proteinExistence type="inferred from homology"/>
<comment type="caution">
    <text evidence="3">The sequence shown here is derived from an EMBL/GenBank/DDBJ whole genome shotgun (WGS) entry which is preliminary data.</text>
</comment>
<organism evidence="3 4">
    <name type="scientific">Arthrobacter bussei</name>
    <dbReference type="NCBI Taxonomy" id="2594179"/>
    <lineage>
        <taxon>Bacteria</taxon>
        <taxon>Bacillati</taxon>
        <taxon>Actinomycetota</taxon>
        <taxon>Actinomycetes</taxon>
        <taxon>Micrococcales</taxon>
        <taxon>Micrococcaceae</taxon>
        <taxon>Arthrobacter</taxon>
    </lineage>
</organism>
<evidence type="ECO:0000313" key="4">
    <source>
        <dbReference type="Proteomes" id="UP000326464"/>
    </source>
</evidence>
<dbReference type="OrthoDB" id="8117292at2"/>
<dbReference type="InterPro" id="IPR023393">
    <property type="entry name" value="START-like_dom_sf"/>
</dbReference>
<evidence type="ECO:0000256" key="1">
    <source>
        <dbReference type="ARBA" id="ARBA00006817"/>
    </source>
</evidence>
<accession>A0A7X1NSK0</accession>